<gene>
    <name evidence="2" type="ORF">GSONMT00075753001</name>
</gene>
<sequence length="126" mass="13579">MFSQSQEEHCGPTKDPIKYGELVVLGLLTPPQSPSARSMKSGLLLLTESWCHSVTAFIGSYSLISGEDSCTIRRSDSVSDFRLDRQSVFTCFMVLKPLSHSSGEAGKDRTSSTNGGNQGRTADGLC</sequence>
<proteinExistence type="predicted"/>
<evidence type="ECO:0000313" key="2">
    <source>
        <dbReference type="EMBL" id="CDQ66603.1"/>
    </source>
</evidence>
<feature type="region of interest" description="Disordered" evidence="1">
    <location>
        <begin position="99"/>
        <end position="126"/>
    </location>
</feature>
<dbReference type="EMBL" id="FR904550">
    <property type="protein sequence ID" value="CDQ66603.1"/>
    <property type="molecule type" value="Genomic_DNA"/>
</dbReference>
<evidence type="ECO:0000313" key="3">
    <source>
        <dbReference type="Proteomes" id="UP000193380"/>
    </source>
</evidence>
<name>A0A060WH38_ONCMY</name>
<dbReference type="AlphaFoldDB" id="A0A060WH38"/>
<protein>
    <submittedName>
        <fullName evidence="2">Uncharacterized protein</fullName>
    </submittedName>
</protein>
<organism evidence="2 3">
    <name type="scientific">Oncorhynchus mykiss</name>
    <name type="common">Rainbow trout</name>
    <name type="synonym">Salmo gairdneri</name>
    <dbReference type="NCBI Taxonomy" id="8022"/>
    <lineage>
        <taxon>Eukaryota</taxon>
        <taxon>Metazoa</taxon>
        <taxon>Chordata</taxon>
        <taxon>Craniata</taxon>
        <taxon>Vertebrata</taxon>
        <taxon>Euteleostomi</taxon>
        <taxon>Actinopterygii</taxon>
        <taxon>Neopterygii</taxon>
        <taxon>Teleostei</taxon>
        <taxon>Protacanthopterygii</taxon>
        <taxon>Salmoniformes</taxon>
        <taxon>Salmonidae</taxon>
        <taxon>Salmoninae</taxon>
        <taxon>Oncorhynchus</taxon>
    </lineage>
</organism>
<dbReference type="PaxDb" id="8022-A0A060WH38"/>
<evidence type="ECO:0000256" key="1">
    <source>
        <dbReference type="SAM" id="MobiDB-lite"/>
    </source>
</evidence>
<dbReference type="Proteomes" id="UP000193380">
    <property type="component" value="Chromosome 19"/>
</dbReference>
<accession>A0A060WH38</accession>
<reference evidence="2 3" key="1">
    <citation type="journal article" date="2014" name="Nat. Commun.">
        <title>The rainbow trout genome provides novel insights into evolution after whole-genome duplication in vertebrates.</title>
        <authorList>
            <person name="Berthelot C."/>
            <person name="Brunet F."/>
            <person name="Chalopin D."/>
            <person name="Juanchich A."/>
            <person name="Bernard M."/>
            <person name="Noel B."/>
            <person name="Bento P."/>
            <person name="Da Silva C."/>
            <person name="Labadie K."/>
            <person name="Alberti A."/>
            <person name="Aury J.M."/>
            <person name="Louis A."/>
            <person name="Dehais P."/>
            <person name="Bardou P."/>
            <person name="Montfort J."/>
            <person name="Klopp C."/>
            <person name="Cabau C."/>
            <person name="Gaspin C."/>
            <person name="Thorgaard G.H."/>
            <person name="Boussaha M."/>
            <person name="Quillet E."/>
            <person name="Guyomard R."/>
            <person name="Galiana D."/>
            <person name="Bobe J."/>
            <person name="Volff J.N."/>
            <person name="Genet C."/>
            <person name="Wincker P."/>
            <person name="Jaillon O."/>
            <person name="Roest Crollius H."/>
            <person name="Guiguen Y."/>
        </authorList>
    </citation>
    <scope>NUCLEOTIDE SEQUENCE [LARGE SCALE GENOMIC DNA]</scope>
</reference>